<dbReference type="SFLD" id="SFLDG01072">
    <property type="entry name" value="dehydrogenase_like"/>
    <property type="match status" value="1"/>
</dbReference>
<reference evidence="6 7" key="1">
    <citation type="submission" date="2021-01" db="EMBL/GenBank/DDBJ databases">
        <title>Actinoplanes sp. nov. LDG1-06 isolated from lichen.</title>
        <authorList>
            <person name="Saeng-In P."/>
            <person name="Phongsopitanun W."/>
            <person name="Kanchanasin P."/>
            <person name="Yuki M."/>
            <person name="Kudo T."/>
            <person name="Ohkuma M."/>
            <person name="Tanasupawat S."/>
        </authorList>
    </citation>
    <scope>NUCLEOTIDE SEQUENCE [LARGE SCALE GENOMIC DNA]</scope>
    <source>
        <strain evidence="6 7">LDG1-06</strain>
    </source>
</reference>
<keyword evidence="1" id="KW-0949">S-adenosyl-L-methionine</keyword>
<name>A0ABS2A911_9ACTN</name>
<dbReference type="InterPro" id="IPR026335">
    <property type="entry name" value="rSAM_SPASM_FxsB"/>
</dbReference>
<sequence>MIRSRGWPTDLDVASLIANGFQPYAFRDFVFKIHQRCNLACDYCYVYTMGDSSWRDRPMAMAPEVVRAAAQRIAEHAETHRLDEVRVILHGGEPLMVGREGLRATVSELRSAIAGGARLRVAIQTNGVLLDERMLDLLGEEGVEVGVSLDGAPADNDRHRRYADGRGSAAAVERALALLSSERYRPNFAGILSAVDPETDPVGTYEALIRYRPPVIDFLLPHANWNRPPARPGPSLTPYGDWLISVFDRWYDAPVRETGIRILDEILNLVLGGASRSEHVGLSPVTVVVVESDGSIEQVDTLRASYPGAGETGLHVATDSFDDALRHPGVVARQLGVRALAAECLSCPIHRLCGAGHYPHRYSFGSGFLNRSVYCDDLSRIIAHVQSRVAIDLERLSVVG</sequence>
<keyword evidence="4" id="KW-0411">Iron-sulfur</keyword>
<keyword evidence="3" id="KW-0408">Iron</keyword>
<feature type="domain" description="Radical SAM core" evidence="5">
    <location>
        <begin position="23"/>
        <end position="261"/>
    </location>
</feature>
<dbReference type="Proteomes" id="UP000632138">
    <property type="component" value="Unassembled WGS sequence"/>
</dbReference>
<evidence type="ECO:0000256" key="4">
    <source>
        <dbReference type="ARBA" id="ARBA00023014"/>
    </source>
</evidence>
<dbReference type="SFLD" id="SFLDG01386">
    <property type="entry name" value="main_SPASM_domain-containing"/>
    <property type="match status" value="1"/>
</dbReference>
<dbReference type="NCBIfam" id="TIGR04269">
    <property type="entry name" value="SAM_SPASM_FxsB"/>
    <property type="match status" value="1"/>
</dbReference>
<proteinExistence type="predicted"/>
<dbReference type="PANTHER" id="PTHR43273">
    <property type="entry name" value="ANAEROBIC SULFATASE-MATURATING ENZYME HOMOLOG ASLB-RELATED"/>
    <property type="match status" value="1"/>
</dbReference>
<comment type="caution">
    <text evidence="6">The sequence shown here is derived from an EMBL/GenBank/DDBJ whole genome shotgun (WGS) entry which is preliminary data.</text>
</comment>
<accession>A0ABS2A911</accession>
<protein>
    <submittedName>
        <fullName evidence="6">FxsB family radical SAM/SPASM domain protein</fullName>
    </submittedName>
</protein>
<dbReference type="SFLD" id="SFLDG01067">
    <property type="entry name" value="SPASM/twitch_domain_containing"/>
    <property type="match status" value="1"/>
</dbReference>
<evidence type="ECO:0000256" key="1">
    <source>
        <dbReference type="ARBA" id="ARBA00022691"/>
    </source>
</evidence>
<evidence type="ECO:0000313" key="7">
    <source>
        <dbReference type="Proteomes" id="UP000632138"/>
    </source>
</evidence>
<dbReference type="InterPro" id="IPR023867">
    <property type="entry name" value="Sulphatase_maturase_rSAM"/>
</dbReference>
<dbReference type="CDD" id="cd01335">
    <property type="entry name" value="Radical_SAM"/>
    <property type="match status" value="1"/>
</dbReference>
<dbReference type="EMBL" id="JAENHP010000002">
    <property type="protein sequence ID" value="MBM2615741.1"/>
    <property type="molecule type" value="Genomic_DNA"/>
</dbReference>
<dbReference type="InterPro" id="IPR058240">
    <property type="entry name" value="rSAM_sf"/>
</dbReference>
<dbReference type="PANTHER" id="PTHR43273:SF8">
    <property type="entry name" value="RADICAL SAM DOMAIN PROTEIN"/>
    <property type="match status" value="1"/>
</dbReference>
<dbReference type="Pfam" id="PF04055">
    <property type="entry name" value="Radical_SAM"/>
    <property type="match status" value="1"/>
</dbReference>
<dbReference type="RefSeq" id="WP_203375598.1">
    <property type="nucleotide sequence ID" value="NZ_JAENHP010000002.1"/>
</dbReference>
<dbReference type="PROSITE" id="PS51918">
    <property type="entry name" value="RADICAL_SAM"/>
    <property type="match status" value="1"/>
</dbReference>
<evidence type="ECO:0000256" key="2">
    <source>
        <dbReference type="ARBA" id="ARBA00022723"/>
    </source>
</evidence>
<keyword evidence="2" id="KW-0479">Metal-binding</keyword>
<dbReference type="SFLD" id="SFLDS00029">
    <property type="entry name" value="Radical_SAM"/>
    <property type="match status" value="1"/>
</dbReference>
<dbReference type="InterPro" id="IPR013785">
    <property type="entry name" value="Aldolase_TIM"/>
</dbReference>
<evidence type="ECO:0000256" key="3">
    <source>
        <dbReference type="ARBA" id="ARBA00023004"/>
    </source>
</evidence>
<organism evidence="6 7">
    <name type="scientific">Paractinoplanes ovalisporus</name>
    <dbReference type="NCBI Taxonomy" id="2810368"/>
    <lineage>
        <taxon>Bacteria</taxon>
        <taxon>Bacillati</taxon>
        <taxon>Actinomycetota</taxon>
        <taxon>Actinomycetes</taxon>
        <taxon>Micromonosporales</taxon>
        <taxon>Micromonosporaceae</taxon>
        <taxon>Paractinoplanes</taxon>
    </lineage>
</organism>
<evidence type="ECO:0000259" key="5">
    <source>
        <dbReference type="PROSITE" id="PS51918"/>
    </source>
</evidence>
<evidence type="ECO:0000313" key="6">
    <source>
        <dbReference type="EMBL" id="MBM2615741.1"/>
    </source>
</evidence>
<gene>
    <name evidence="6" type="ORF">JIG36_09260</name>
</gene>
<keyword evidence="7" id="KW-1185">Reference proteome</keyword>
<dbReference type="SUPFAM" id="SSF102114">
    <property type="entry name" value="Radical SAM enzymes"/>
    <property type="match status" value="1"/>
</dbReference>
<dbReference type="InterPro" id="IPR007197">
    <property type="entry name" value="rSAM"/>
</dbReference>
<dbReference type="Gene3D" id="3.20.20.70">
    <property type="entry name" value="Aldolase class I"/>
    <property type="match status" value="1"/>
</dbReference>